<feature type="coiled-coil region" evidence="1">
    <location>
        <begin position="328"/>
        <end position="395"/>
    </location>
</feature>
<reference evidence="2 3" key="1">
    <citation type="submission" date="2018-09" db="EMBL/GenBank/DDBJ databases">
        <authorList>
            <person name="Postec A."/>
        </authorList>
    </citation>
    <scope>NUCLEOTIDE SEQUENCE [LARGE SCALE GENOMIC DNA]</scope>
    <source>
        <strain evidence="2">70B-A</strain>
    </source>
</reference>
<evidence type="ECO:0000256" key="1">
    <source>
        <dbReference type="SAM" id="Coils"/>
    </source>
</evidence>
<sequence length="1481" mass="173845">MPAIAKIRFTNVIYENGSKRYNDEIFEFDGHNGVMLLENGGGKTVFIQAALQAIIPHTDMAERKIKDTLSLEAAPAHIAIEWILNDQPRRYATTATTLFIENNQLNSIKYTYDYGAGDSNSIENMPFSIIMDDQMKRPATRGEINDYYQRMTKQSMNAKLFPTIVGFGNHIEREYKIIPSEWRKVAVINSAEGNVDEFFTKCKTTEQLLNNLLIPVVEEAIEGDHKTTFVDTFEKQREHFKKNRILHDKIEQSQRIKLKLDDYVDIFGNYEEERLALHDLKREARTLTNYTTHQIETKKNDLRYNEANQIRLQEDYKKHAQKKTTYELLLIEEELKALKKDHEAIENTLNGLQKEYDTLGKRKQNIEMSHLENDLRQSEVQLQLLEKELDTIDADIDISDIKAQMKENNAHIKGYFSYELELIERELARIHAEKNHESEQYEKTKSALENAKSYEKDLIELRSGIKTRYEMTLSQKEDLEKTLFEDRQEMEVSVYLNGLNKACHDAEKILLQKTADIMTLSGKNDEYEATLIESKEALKVVVQNLEKNRATEDKIQSEMAHLIQSIEATGKNLYISGNVYAKEESILGNLEEQRLQAEIQKEEALKKERSYFHAADIYEHMPYFVAEPKLAQIVETMKSQTDFVELGTCHLQTIKDTLGLDEATLYNKFPFWPITIVTTSQDEKKVTDYVGRIGHELSSMILVITLENLNKWMKEEPNLFEDHPYKMLFPNTWSDNLNQDQYYRWQQDVLSKAYIYQKTRKDAENLLKEKEKLLDLATTFFVNHPYDAYNTLIRGIQDGENEKKALENEQKLHTEKIQVNKHQIHIINEEIHQHKLHIEDHHEQIAMAEKIIEADETLVRIGLELDDVNKSMDDLLDKIEEHQKSVDHHNRQQGLLDREYHSFTREKDKILDNDLYIEVQEIQAICANIGFEILKEQKSYLEKKLAGMGHSRMVLEERILNEKKQRDKYQKNLKQKRREMEYDFETIDISYAGELIDLYNQMKAQSKVLVKIKDELNQKDMTIGKLSTRRDIIEHQLSEEHASRYVFDMAINLIPNHLKSELINLKEREKKLQAHKKEIEEEMHTFEQILRELQVKDGTYHYMMEGIEPLMLELDYFEAFDQQAVFKVNQLISRLSGQSILVDKAMNQVKKEREDLKQYCQDHIEDYRLKDMVIKGLESKEDYSGLVHYQEKMTEIILKIIKVAEDDKRESDTELQTFLSHLLMYVRHVSTELSDIQNKTRIKVGDGYKQIFVFDIPKWEDEEGKNALRAYINETIEAYEKESEQWEHDDVLLRKSIEERLSVKNLLQVIMKENTIKIKCRKVTNDMQINKAPMVWESTNKWSGGEKWSKNMTLFLSLLNYMAEKKQHLDVHQKRQRAVILDNPFGKASSDHVLKPVFMIAEKLGFQIIALTAHAEGKFISEYFPVVYSCKLRGAIDQSKQIMTNERIINYAYLREHAPMTIMRMQEIEQLDLFETIGEGL</sequence>
<feature type="coiled-coil region" evidence="1">
    <location>
        <begin position="865"/>
        <end position="892"/>
    </location>
</feature>
<dbReference type="OrthoDB" id="9815057at2"/>
<keyword evidence="1" id="KW-0175">Coiled coil</keyword>
<proteinExistence type="predicted"/>
<feature type="coiled-coil region" evidence="1">
    <location>
        <begin position="952"/>
        <end position="979"/>
    </location>
</feature>
<feature type="coiled-coil region" evidence="1">
    <location>
        <begin position="1058"/>
        <end position="1096"/>
    </location>
</feature>
<dbReference type="RefSeq" id="WP_125138106.1">
    <property type="nucleotide sequence ID" value="NZ_LR130778.1"/>
</dbReference>
<dbReference type="EMBL" id="LR130778">
    <property type="protein sequence ID" value="VDN49070.1"/>
    <property type="molecule type" value="Genomic_DNA"/>
</dbReference>
<dbReference type="KEGG" id="cbar:PATL70BA_3149"/>
<evidence type="ECO:0000313" key="3">
    <source>
        <dbReference type="Proteomes" id="UP000279029"/>
    </source>
</evidence>
<feature type="coiled-coil region" evidence="1">
    <location>
        <begin position="580"/>
        <end position="607"/>
    </location>
</feature>
<accession>A0A3P7P6A3</accession>
<name>A0A3P7P6A3_9FIRM</name>
<protein>
    <recommendedName>
        <fullName evidence="4">Chromosome segregation ATPase</fullName>
    </recommendedName>
</protein>
<keyword evidence="3" id="KW-1185">Reference proteome</keyword>
<evidence type="ECO:0008006" key="4">
    <source>
        <dbReference type="Google" id="ProtNLM"/>
    </source>
</evidence>
<organism evidence="2 3">
    <name type="scientific">Petrocella atlantisensis</name>
    <dbReference type="NCBI Taxonomy" id="2173034"/>
    <lineage>
        <taxon>Bacteria</taxon>
        <taxon>Bacillati</taxon>
        <taxon>Bacillota</taxon>
        <taxon>Clostridia</taxon>
        <taxon>Lachnospirales</taxon>
        <taxon>Vallitaleaceae</taxon>
        <taxon>Petrocella</taxon>
    </lineage>
</organism>
<evidence type="ECO:0000313" key="2">
    <source>
        <dbReference type="EMBL" id="VDN49070.1"/>
    </source>
</evidence>
<feature type="coiled-coil region" evidence="1">
    <location>
        <begin position="420"/>
        <end position="451"/>
    </location>
</feature>
<feature type="coiled-coil region" evidence="1">
    <location>
        <begin position="756"/>
        <end position="816"/>
    </location>
</feature>
<gene>
    <name evidence="2" type="ORF">PATL70BA_3149</name>
</gene>
<dbReference type="Proteomes" id="UP000279029">
    <property type="component" value="Chromosome"/>
</dbReference>